<dbReference type="GO" id="GO:0016779">
    <property type="term" value="F:nucleotidyltransferase activity"/>
    <property type="evidence" value="ECO:0007669"/>
    <property type="project" value="TreeGrafter"/>
</dbReference>
<dbReference type="PANTHER" id="PTHR10953:SF102">
    <property type="entry name" value="ADENYLYLTRANSFERASE AND SULFURTRANSFERASE MOCS3"/>
    <property type="match status" value="1"/>
</dbReference>
<evidence type="ECO:0000256" key="1">
    <source>
        <dbReference type="ARBA" id="ARBA00009919"/>
    </source>
</evidence>
<dbReference type="SUPFAM" id="SSF69572">
    <property type="entry name" value="Activating enzymes of the ubiquitin-like proteins"/>
    <property type="match status" value="1"/>
</dbReference>
<organism evidence="3">
    <name type="scientific">marine metagenome</name>
    <dbReference type="NCBI Taxonomy" id="408172"/>
    <lineage>
        <taxon>unclassified sequences</taxon>
        <taxon>metagenomes</taxon>
        <taxon>ecological metagenomes</taxon>
    </lineage>
</organism>
<dbReference type="GO" id="GO:0008641">
    <property type="term" value="F:ubiquitin-like modifier activating enzyme activity"/>
    <property type="evidence" value="ECO:0007669"/>
    <property type="project" value="InterPro"/>
</dbReference>
<evidence type="ECO:0000259" key="2">
    <source>
        <dbReference type="Pfam" id="PF00899"/>
    </source>
</evidence>
<dbReference type="InterPro" id="IPR045886">
    <property type="entry name" value="ThiF/MoeB/HesA"/>
</dbReference>
<accession>A0A381YG47</accession>
<dbReference type="InterPro" id="IPR000594">
    <property type="entry name" value="ThiF_NAD_FAD-bd"/>
</dbReference>
<dbReference type="AlphaFoldDB" id="A0A381YG47"/>
<sequence>MNCESVHNQVPEPILINLEETMTPDQQTRYSRQIKLPRIGEAGQERLLQSRALIIGIGGLGSPVSMYLAAAGVGHLVLTDYDQVDTSNLQRQIVHSQANIGELKATSARETLLRLNPEVSILALDYELDGDELIAQAEQVDVLVDCTDNFPSRFEINRVSLATGTPLVSGAAIRWEGQVSTFIPKHLSSPCYQCLYPDTGIEAATCEMEGVIAPLVGIVGSIQALEVLNLLLKTGDGLSGRLLILDGVAMEWQTISLPRNPDCPACSKQ</sequence>
<feature type="domain" description="THIF-type NAD/FAD binding fold" evidence="2">
    <location>
        <begin position="30"/>
        <end position="265"/>
    </location>
</feature>
<dbReference type="GO" id="GO:0005829">
    <property type="term" value="C:cytosol"/>
    <property type="evidence" value="ECO:0007669"/>
    <property type="project" value="TreeGrafter"/>
</dbReference>
<comment type="similarity">
    <text evidence="1">Belongs to the HesA/MoeB/ThiF family.</text>
</comment>
<dbReference type="InterPro" id="IPR035985">
    <property type="entry name" value="Ubiquitin-activating_enz"/>
</dbReference>
<proteinExistence type="inferred from homology"/>
<dbReference type="GO" id="GO:0008146">
    <property type="term" value="F:sulfotransferase activity"/>
    <property type="evidence" value="ECO:0007669"/>
    <property type="project" value="TreeGrafter"/>
</dbReference>
<dbReference type="PANTHER" id="PTHR10953">
    <property type="entry name" value="UBIQUITIN-ACTIVATING ENZYME E1"/>
    <property type="match status" value="1"/>
</dbReference>
<dbReference type="CDD" id="cd00757">
    <property type="entry name" value="ThiF_MoeB_HesA_family"/>
    <property type="match status" value="1"/>
</dbReference>
<dbReference type="EMBL" id="UINC01018152">
    <property type="protein sequence ID" value="SVA75975.1"/>
    <property type="molecule type" value="Genomic_DNA"/>
</dbReference>
<dbReference type="FunFam" id="3.40.50.720:FF:000080">
    <property type="entry name" value="Thiazole biosynthesis adenylyltransferase ThiF"/>
    <property type="match status" value="1"/>
</dbReference>
<dbReference type="GO" id="GO:0004792">
    <property type="term" value="F:thiosulfate-cyanide sulfurtransferase activity"/>
    <property type="evidence" value="ECO:0007669"/>
    <property type="project" value="TreeGrafter"/>
</dbReference>
<dbReference type="Pfam" id="PF00899">
    <property type="entry name" value="ThiF"/>
    <property type="match status" value="1"/>
</dbReference>
<dbReference type="NCBIfam" id="NF004281">
    <property type="entry name" value="PRK05690.1"/>
    <property type="match status" value="1"/>
</dbReference>
<reference evidence="3" key="1">
    <citation type="submission" date="2018-05" db="EMBL/GenBank/DDBJ databases">
        <authorList>
            <person name="Lanie J.A."/>
            <person name="Ng W.-L."/>
            <person name="Kazmierczak K.M."/>
            <person name="Andrzejewski T.M."/>
            <person name="Davidsen T.M."/>
            <person name="Wayne K.J."/>
            <person name="Tettelin H."/>
            <person name="Glass J.I."/>
            <person name="Rusch D."/>
            <person name="Podicherti R."/>
            <person name="Tsui H.-C.T."/>
            <person name="Winkler M.E."/>
        </authorList>
    </citation>
    <scope>NUCLEOTIDE SEQUENCE</scope>
</reference>
<evidence type="ECO:0000313" key="3">
    <source>
        <dbReference type="EMBL" id="SVA75975.1"/>
    </source>
</evidence>
<protein>
    <recommendedName>
        <fullName evidence="2">THIF-type NAD/FAD binding fold domain-containing protein</fullName>
    </recommendedName>
</protein>
<name>A0A381YG47_9ZZZZ</name>
<dbReference type="Gene3D" id="3.40.50.720">
    <property type="entry name" value="NAD(P)-binding Rossmann-like Domain"/>
    <property type="match status" value="1"/>
</dbReference>
<gene>
    <name evidence="3" type="ORF">METZ01_LOCUS128829</name>
</gene>